<name>A0A553R0M6_9TELE</name>
<keyword evidence="3" id="KW-1185">Reference proteome</keyword>
<dbReference type="EMBL" id="SRMA01025351">
    <property type="protein sequence ID" value="TRY95735.1"/>
    <property type="molecule type" value="Genomic_DNA"/>
</dbReference>
<evidence type="ECO:0000313" key="2">
    <source>
        <dbReference type="EMBL" id="TRY95735.1"/>
    </source>
</evidence>
<evidence type="ECO:0000313" key="3">
    <source>
        <dbReference type="Proteomes" id="UP000316079"/>
    </source>
</evidence>
<gene>
    <name evidence="2" type="ORF">DNTS_022133</name>
</gene>
<protein>
    <submittedName>
        <fullName evidence="2">Uncharacterized protein</fullName>
    </submittedName>
</protein>
<dbReference type="AlphaFoldDB" id="A0A553R0M6"/>
<evidence type="ECO:0000256" key="1">
    <source>
        <dbReference type="SAM" id="MobiDB-lite"/>
    </source>
</evidence>
<comment type="caution">
    <text evidence="2">The sequence shown here is derived from an EMBL/GenBank/DDBJ whole genome shotgun (WGS) entry which is preliminary data.</text>
</comment>
<accession>A0A553R0M6</accession>
<dbReference type="Proteomes" id="UP000316079">
    <property type="component" value="Unassembled WGS sequence"/>
</dbReference>
<organism evidence="2 3">
    <name type="scientific">Danionella cerebrum</name>
    <dbReference type="NCBI Taxonomy" id="2873325"/>
    <lineage>
        <taxon>Eukaryota</taxon>
        <taxon>Metazoa</taxon>
        <taxon>Chordata</taxon>
        <taxon>Craniata</taxon>
        <taxon>Vertebrata</taxon>
        <taxon>Euteleostomi</taxon>
        <taxon>Actinopterygii</taxon>
        <taxon>Neopterygii</taxon>
        <taxon>Teleostei</taxon>
        <taxon>Ostariophysi</taxon>
        <taxon>Cypriniformes</taxon>
        <taxon>Danionidae</taxon>
        <taxon>Danioninae</taxon>
        <taxon>Danionella</taxon>
    </lineage>
</organism>
<dbReference type="STRING" id="623744.A0A553R0M6"/>
<feature type="region of interest" description="Disordered" evidence="1">
    <location>
        <begin position="90"/>
        <end position="122"/>
    </location>
</feature>
<reference evidence="2 3" key="1">
    <citation type="journal article" date="2019" name="Sci. Data">
        <title>Hybrid genome assembly and annotation of Danionella translucida.</title>
        <authorList>
            <person name="Kadobianskyi M."/>
            <person name="Schulze L."/>
            <person name="Schuelke M."/>
            <person name="Judkewitz B."/>
        </authorList>
    </citation>
    <scope>NUCLEOTIDE SEQUENCE [LARGE SCALE GENOMIC DNA]</scope>
    <source>
        <strain evidence="2 3">Bolton</strain>
    </source>
</reference>
<sequence length="122" mass="13349">MEGGVELDQTPEALTEEDVVVIEETWRPVYQERESAGVAVLIRYSLSLPLSLSTTHSLCICKTPVESGTSSDSRDLKEGRAVSSRVFKHGVPHFSGNMEGVEAGDENRERQGTRGSVETLEL</sequence>
<proteinExistence type="predicted"/>